<dbReference type="Pfam" id="PF26125">
    <property type="entry name" value="AcrVA2-like"/>
    <property type="match status" value="1"/>
</dbReference>
<dbReference type="RefSeq" id="WP_198747512.1">
    <property type="nucleotide sequence ID" value="NZ_JAEHTE010000015.1"/>
</dbReference>
<evidence type="ECO:0000313" key="1">
    <source>
        <dbReference type="EMBL" id="MBI6885109.1"/>
    </source>
</evidence>
<name>A0A8I1EH34_PSEPU</name>
<dbReference type="EMBL" id="JAEHTE010000015">
    <property type="protein sequence ID" value="MBI6885109.1"/>
    <property type="molecule type" value="Genomic_DNA"/>
</dbReference>
<protein>
    <submittedName>
        <fullName evidence="1">Uncharacterized protein</fullName>
    </submittedName>
</protein>
<dbReference type="InterPro" id="IPR058915">
    <property type="entry name" value="AcrVA2-like"/>
</dbReference>
<comment type="caution">
    <text evidence="1">The sequence shown here is derived from an EMBL/GenBank/DDBJ whole genome shotgun (WGS) entry which is preliminary data.</text>
</comment>
<accession>A0A8I1EH34</accession>
<organism evidence="1 2">
    <name type="scientific">Pseudomonas putida</name>
    <name type="common">Arthrobacter siderocapsulatus</name>
    <dbReference type="NCBI Taxonomy" id="303"/>
    <lineage>
        <taxon>Bacteria</taxon>
        <taxon>Pseudomonadati</taxon>
        <taxon>Pseudomonadota</taxon>
        <taxon>Gammaproteobacteria</taxon>
        <taxon>Pseudomonadales</taxon>
        <taxon>Pseudomonadaceae</taxon>
        <taxon>Pseudomonas</taxon>
    </lineage>
</organism>
<sequence length="393" mass="44563">MNSKKFAEIYREIEGLSPDCATLPLPRRFSLDPLNRLNEEIMGPALGFFKDLAKREASTTDLAMEYSKRPDLQGYFMSRGMDLSSLRMMHIRARHHYTKAPIFSVAPGLKNLLADTGIKDNVPAKFLAAPFNTCYLEFDPAEDRRVLAMSKVGPLDLIEGCFIQEKRLERLPSVSRNAREMLELDPLAPVRVLDIAFTSSPINSSDIRVKNSPAGDKLDYIQLLIQDESEPVTDLLERAIKFATTRSDGLGALNPQAKEAFANALRENLSRLTKVLFYMHVDRKAQVSQTPTKDLEERLQAVGEKKKAKIERMLNRTYDRIVVGPMEYTPLADRIKQGSALPGKRAPHYRSGYFGIRWKGTGQAKVPDLVRVKESIINEHLLSDRPEREYEIR</sequence>
<gene>
    <name evidence="1" type="ORF">JEU22_14435</name>
</gene>
<proteinExistence type="predicted"/>
<dbReference type="Proteomes" id="UP000637061">
    <property type="component" value="Unassembled WGS sequence"/>
</dbReference>
<evidence type="ECO:0000313" key="2">
    <source>
        <dbReference type="Proteomes" id="UP000637061"/>
    </source>
</evidence>
<reference evidence="1" key="1">
    <citation type="submission" date="2020-12" db="EMBL/GenBank/DDBJ databases">
        <title>Enhanced detection system for hospital associated transmission using whole genome sequencing surveillance.</title>
        <authorList>
            <person name="Harrison L.H."/>
            <person name="Van Tyne D."/>
            <person name="Marsh J.W."/>
            <person name="Griffith M.P."/>
            <person name="Snyder D.J."/>
            <person name="Cooper V.S."/>
            <person name="Mustapha M."/>
        </authorList>
    </citation>
    <scope>NUCLEOTIDE SEQUENCE</scope>
    <source>
        <strain evidence="1">PSB00042</strain>
    </source>
</reference>
<dbReference type="AlphaFoldDB" id="A0A8I1EH34"/>